<dbReference type="GO" id="GO:0003677">
    <property type="term" value="F:DNA binding"/>
    <property type="evidence" value="ECO:0007669"/>
    <property type="project" value="UniProtKB-KW"/>
</dbReference>
<comment type="similarity">
    <text evidence="1">Belongs to the helicase family. RecQ subfamily.</text>
</comment>
<feature type="region of interest" description="Disordered" evidence="13">
    <location>
        <begin position="1"/>
        <end position="27"/>
    </location>
</feature>
<dbReference type="GO" id="GO:0006281">
    <property type="term" value="P:DNA repair"/>
    <property type="evidence" value="ECO:0007669"/>
    <property type="project" value="TreeGrafter"/>
</dbReference>
<dbReference type="CDD" id="cd17920">
    <property type="entry name" value="DEXHc_RecQ"/>
    <property type="match status" value="1"/>
</dbReference>
<dbReference type="InterPro" id="IPR027417">
    <property type="entry name" value="P-loop_NTPase"/>
</dbReference>
<dbReference type="InterPro" id="IPR014001">
    <property type="entry name" value="Helicase_ATP-bd"/>
</dbReference>
<evidence type="ECO:0000256" key="13">
    <source>
        <dbReference type="SAM" id="MobiDB-lite"/>
    </source>
</evidence>
<evidence type="ECO:0000313" key="16">
    <source>
        <dbReference type="EMBL" id="CAA9545356.1"/>
    </source>
</evidence>
<accession>A0A6J4UEC7</accession>
<evidence type="ECO:0000256" key="6">
    <source>
        <dbReference type="ARBA" id="ARBA00022840"/>
    </source>
</evidence>
<evidence type="ECO:0000259" key="14">
    <source>
        <dbReference type="PROSITE" id="PS51192"/>
    </source>
</evidence>
<dbReference type="AlphaFoldDB" id="A0A6J4UEC7"/>
<keyword evidence="8" id="KW-0413">Isomerase</keyword>
<dbReference type="SMART" id="SM00490">
    <property type="entry name" value="HELICc"/>
    <property type="match status" value="1"/>
</dbReference>
<name>A0A6J4UEC7_9BACT</name>
<evidence type="ECO:0000256" key="9">
    <source>
        <dbReference type="ARBA" id="ARBA00034617"/>
    </source>
</evidence>
<dbReference type="Gene3D" id="1.25.40.10">
    <property type="entry name" value="Tetratricopeptide repeat domain"/>
    <property type="match status" value="1"/>
</dbReference>
<evidence type="ECO:0000259" key="15">
    <source>
        <dbReference type="PROSITE" id="PS51194"/>
    </source>
</evidence>
<dbReference type="EC" id="5.6.2.4" evidence="10"/>
<evidence type="ECO:0000256" key="3">
    <source>
        <dbReference type="ARBA" id="ARBA00022741"/>
    </source>
</evidence>
<dbReference type="GO" id="GO:0005737">
    <property type="term" value="C:cytoplasm"/>
    <property type="evidence" value="ECO:0007669"/>
    <property type="project" value="TreeGrafter"/>
</dbReference>
<sequence>MVAVPTRTSYSPSASGTGQPPDIGIPDARQLTSDQRWVWVGYLRSRGALAEAAEWIDLIESISGPSVKGQEERAALLIAAGRDADAVAILRQRAEARPSATASVRLALALLGAGDTSEASRIADEVTATSPDLKSVQALAIEVARATGDHDTLTEHYRDEIAANPNSTAARLGLAQIALERKDLAAAARQLEDALSLRATGEGLSLRQAAGIAAGLGRTELAAELNDEFQTRSLQSRRQRDRTVQEPILERLGRPVPASIEPPAPSDLPAGWPGERSGLTTQAPRPTTTRPSPVEEPDLEVAPVEEPVDLTERHPEVLPLLRRTFGYPDLRPGQAAVIANVLERRDTIAIMPTGAGKSLTFQIPAMLLPGVTLVLSPLIALMKDQVETLPDEIRERTVLVNSTLTPAEQRDALEGIASGRYKLVYAAPERLRQWAFVHAMRQAGTGLLVIDEAHCISMWGHDFRPDYLQIPQVLPALGNPAVLAITATATRRMSGEIGQALGRDLDLMTVNLFRPNLFLSAFECANREEKIRRTLEICQKERGAGIVYVGSRADADKLANSLRQRGVSAVPYHAGLDQGTRARHQDMFMSGQARVVAATVAFGMGVNKSDVRFIVHLAPPRSLESYAQESGRAGRDGAAARCVLLYSSYDSGNLSRQSTRDQIPIPVLRRIYLNLRAQATGRWAIADPRDLLPPGSRDTDDNEVDSDIDPRVGLGVLAQAGLVRRHPDAPTAFTLQPHAGFSADAKGASGIAWREHVRWSWDGSRLAGGSLDTLIACNALGITPTTLTETLESEPDLSVREGNRMVCLELLPADATVRDRMADVLHRGQTEAVRRVAQMMEYAAGHRCRHQAIAAHLGQRLPACGTACDVCTGAAAGQRAERGGAKRVWTTAADALTVLDAARNLPFPMGKTGLTRLLVGSVESSVREDRSSAFGALKDISPGKVGNLIDDLIRDGFLFRDMNHEYKVITVTGRGGAADLDALRAAGHPDADTAPRRSGRR</sequence>
<keyword evidence="2" id="KW-0479">Metal-binding</keyword>
<gene>
    <name evidence="16" type="ORF">AVDCRST_MAG33-398</name>
</gene>
<dbReference type="GO" id="GO:0006310">
    <property type="term" value="P:DNA recombination"/>
    <property type="evidence" value="ECO:0007669"/>
    <property type="project" value="InterPro"/>
</dbReference>
<comment type="catalytic activity">
    <reaction evidence="9">
        <text>Couples ATP hydrolysis with the unwinding of duplex DNA by translocating in the 3'-5' direction.</text>
        <dbReference type="EC" id="5.6.2.4"/>
    </reaction>
</comment>
<dbReference type="InterPro" id="IPR036388">
    <property type="entry name" value="WH-like_DNA-bd_sf"/>
</dbReference>
<evidence type="ECO:0000256" key="12">
    <source>
        <dbReference type="ARBA" id="ARBA00044550"/>
    </source>
</evidence>
<dbReference type="GO" id="GO:0043138">
    <property type="term" value="F:3'-5' DNA helicase activity"/>
    <property type="evidence" value="ECO:0007669"/>
    <property type="project" value="UniProtKB-EC"/>
</dbReference>
<feature type="region of interest" description="Disordered" evidence="13">
    <location>
        <begin position="232"/>
        <end position="297"/>
    </location>
</feature>
<dbReference type="InterPro" id="IPR001650">
    <property type="entry name" value="Helicase_C-like"/>
</dbReference>
<evidence type="ECO:0000256" key="7">
    <source>
        <dbReference type="ARBA" id="ARBA00023125"/>
    </source>
</evidence>
<reference evidence="16" key="1">
    <citation type="submission" date="2020-02" db="EMBL/GenBank/DDBJ databases">
        <authorList>
            <person name="Meier V. D."/>
        </authorList>
    </citation>
    <scope>NUCLEOTIDE SEQUENCE</scope>
    <source>
        <strain evidence="16">AVDCRST_MAG33</strain>
    </source>
</reference>
<keyword evidence="6" id="KW-0067">ATP-binding</keyword>
<dbReference type="PROSITE" id="PS51194">
    <property type="entry name" value="HELICASE_CTER"/>
    <property type="match status" value="1"/>
</dbReference>
<evidence type="ECO:0000256" key="1">
    <source>
        <dbReference type="ARBA" id="ARBA00005446"/>
    </source>
</evidence>
<evidence type="ECO:0000256" key="4">
    <source>
        <dbReference type="ARBA" id="ARBA00022801"/>
    </source>
</evidence>
<keyword evidence="4" id="KW-0378">Hydrolase</keyword>
<feature type="domain" description="Helicase C-terminal" evidence="15">
    <location>
        <begin position="530"/>
        <end position="679"/>
    </location>
</feature>
<dbReference type="GO" id="GO:0009378">
    <property type="term" value="F:four-way junction helicase activity"/>
    <property type="evidence" value="ECO:0007669"/>
    <property type="project" value="TreeGrafter"/>
</dbReference>
<dbReference type="GO" id="GO:0030894">
    <property type="term" value="C:replisome"/>
    <property type="evidence" value="ECO:0007669"/>
    <property type="project" value="TreeGrafter"/>
</dbReference>
<dbReference type="EMBL" id="CADCWK010000033">
    <property type="protein sequence ID" value="CAA9545356.1"/>
    <property type="molecule type" value="Genomic_DNA"/>
</dbReference>
<dbReference type="GO" id="GO:0005524">
    <property type="term" value="F:ATP binding"/>
    <property type="evidence" value="ECO:0007669"/>
    <property type="project" value="UniProtKB-KW"/>
</dbReference>
<proteinExistence type="inferred from homology"/>
<dbReference type="Pfam" id="PF00270">
    <property type="entry name" value="DEAD"/>
    <property type="match status" value="1"/>
</dbReference>
<feature type="compositionally biased region" description="Polar residues" evidence="13">
    <location>
        <begin position="1"/>
        <end position="18"/>
    </location>
</feature>
<dbReference type="PANTHER" id="PTHR13710">
    <property type="entry name" value="DNA HELICASE RECQ FAMILY MEMBER"/>
    <property type="match status" value="1"/>
</dbReference>
<dbReference type="Gene3D" id="3.40.50.300">
    <property type="entry name" value="P-loop containing nucleotide triphosphate hydrolases"/>
    <property type="match status" value="2"/>
</dbReference>
<evidence type="ECO:0000256" key="5">
    <source>
        <dbReference type="ARBA" id="ARBA00022806"/>
    </source>
</evidence>
<dbReference type="NCBIfam" id="TIGR00614">
    <property type="entry name" value="recQ_fam"/>
    <property type="match status" value="1"/>
</dbReference>
<protein>
    <recommendedName>
        <fullName evidence="11">ATP-dependent DNA helicase RecQ</fullName>
        <ecNumber evidence="10">5.6.2.4</ecNumber>
    </recommendedName>
    <alternativeName>
        <fullName evidence="12">DNA 3'-5' helicase RecQ</fullName>
    </alternativeName>
</protein>
<evidence type="ECO:0000256" key="2">
    <source>
        <dbReference type="ARBA" id="ARBA00022723"/>
    </source>
</evidence>
<evidence type="ECO:0000256" key="11">
    <source>
        <dbReference type="ARBA" id="ARBA00044535"/>
    </source>
</evidence>
<dbReference type="SUPFAM" id="SSF48452">
    <property type="entry name" value="TPR-like"/>
    <property type="match status" value="1"/>
</dbReference>
<keyword evidence="3" id="KW-0547">Nucleotide-binding</keyword>
<dbReference type="Pfam" id="PF16124">
    <property type="entry name" value="RecQ_Zn_bind"/>
    <property type="match status" value="1"/>
</dbReference>
<dbReference type="Pfam" id="PF00271">
    <property type="entry name" value="Helicase_C"/>
    <property type="match status" value="1"/>
</dbReference>
<dbReference type="InterPro" id="IPR011990">
    <property type="entry name" value="TPR-like_helical_dom_sf"/>
</dbReference>
<dbReference type="PROSITE" id="PS51192">
    <property type="entry name" value="HELICASE_ATP_BIND_1"/>
    <property type="match status" value="1"/>
</dbReference>
<dbReference type="Gene3D" id="1.10.10.10">
    <property type="entry name" value="Winged helix-like DNA-binding domain superfamily/Winged helix DNA-binding domain"/>
    <property type="match status" value="1"/>
</dbReference>
<feature type="region of interest" description="Disordered" evidence="13">
    <location>
        <begin position="688"/>
        <end position="708"/>
    </location>
</feature>
<organism evidence="16">
    <name type="scientific">uncultured Thermomicrobiales bacterium</name>
    <dbReference type="NCBI Taxonomy" id="1645740"/>
    <lineage>
        <taxon>Bacteria</taxon>
        <taxon>Pseudomonadati</taxon>
        <taxon>Thermomicrobiota</taxon>
        <taxon>Thermomicrobia</taxon>
        <taxon>Thermomicrobiales</taxon>
        <taxon>environmental samples</taxon>
    </lineage>
</organism>
<feature type="compositionally biased region" description="Low complexity" evidence="13">
    <location>
        <begin position="280"/>
        <end position="292"/>
    </location>
</feature>
<evidence type="ECO:0000256" key="10">
    <source>
        <dbReference type="ARBA" id="ARBA00034808"/>
    </source>
</evidence>
<evidence type="ECO:0000256" key="8">
    <source>
        <dbReference type="ARBA" id="ARBA00023235"/>
    </source>
</evidence>
<feature type="domain" description="Helicase ATP-binding" evidence="14">
    <location>
        <begin position="338"/>
        <end position="507"/>
    </location>
</feature>
<dbReference type="PANTHER" id="PTHR13710:SF105">
    <property type="entry name" value="ATP-DEPENDENT DNA HELICASE Q1"/>
    <property type="match status" value="1"/>
</dbReference>
<dbReference type="SUPFAM" id="SSF52540">
    <property type="entry name" value="P-loop containing nucleoside triphosphate hydrolases"/>
    <property type="match status" value="1"/>
</dbReference>
<dbReference type="InterPro" id="IPR011545">
    <property type="entry name" value="DEAD/DEAH_box_helicase_dom"/>
</dbReference>
<keyword evidence="7" id="KW-0238">DNA-binding</keyword>
<dbReference type="GO" id="GO:0046872">
    <property type="term" value="F:metal ion binding"/>
    <property type="evidence" value="ECO:0007669"/>
    <property type="project" value="UniProtKB-KW"/>
</dbReference>
<feature type="compositionally biased region" description="Basic and acidic residues" evidence="13">
    <location>
        <begin position="241"/>
        <end position="253"/>
    </location>
</feature>
<dbReference type="GO" id="GO:0016787">
    <property type="term" value="F:hydrolase activity"/>
    <property type="evidence" value="ECO:0007669"/>
    <property type="project" value="UniProtKB-KW"/>
</dbReference>
<dbReference type="InterPro" id="IPR004589">
    <property type="entry name" value="DNA_helicase_ATP-dep_RecQ"/>
</dbReference>
<keyword evidence="5 16" id="KW-0347">Helicase</keyword>
<dbReference type="SMART" id="SM00487">
    <property type="entry name" value="DEXDc"/>
    <property type="match status" value="1"/>
</dbReference>
<dbReference type="GO" id="GO:0043590">
    <property type="term" value="C:bacterial nucleoid"/>
    <property type="evidence" value="ECO:0007669"/>
    <property type="project" value="TreeGrafter"/>
</dbReference>
<dbReference type="InterPro" id="IPR032284">
    <property type="entry name" value="RecQ_Zn-bd"/>
</dbReference>